<keyword evidence="1" id="KW-0812">Transmembrane</keyword>
<dbReference type="RefSeq" id="WP_345429971.1">
    <property type="nucleotide sequence ID" value="NZ_BAABHK010000002.1"/>
</dbReference>
<keyword evidence="1" id="KW-1133">Transmembrane helix</keyword>
<feature type="transmembrane region" description="Helical" evidence="1">
    <location>
        <begin position="12"/>
        <end position="43"/>
    </location>
</feature>
<dbReference type="EMBL" id="BAABHK010000002">
    <property type="protein sequence ID" value="GAA4622641.1"/>
    <property type="molecule type" value="Genomic_DNA"/>
</dbReference>
<dbReference type="Proteomes" id="UP001501442">
    <property type="component" value="Unassembled WGS sequence"/>
</dbReference>
<evidence type="ECO:0000313" key="3">
    <source>
        <dbReference type="Proteomes" id="UP001501442"/>
    </source>
</evidence>
<organism evidence="2 3">
    <name type="scientific">Actinoallomurus vinaceus</name>
    <dbReference type="NCBI Taxonomy" id="1080074"/>
    <lineage>
        <taxon>Bacteria</taxon>
        <taxon>Bacillati</taxon>
        <taxon>Actinomycetota</taxon>
        <taxon>Actinomycetes</taxon>
        <taxon>Streptosporangiales</taxon>
        <taxon>Thermomonosporaceae</taxon>
        <taxon>Actinoallomurus</taxon>
    </lineage>
</organism>
<gene>
    <name evidence="2" type="ORF">GCM10023196_015650</name>
</gene>
<comment type="caution">
    <text evidence="2">The sequence shown here is derived from an EMBL/GenBank/DDBJ whole genome shotgun (WGS) entry which is preliminary data.</text>
</comment>
<evidence type="ECO:0000313" key="2">
    <source>
        <dbReference type="EMBL" id="GAA4622641.1"/>
    </source>
</evidence>
<evidence type="ECO:0000256" key="1">
    <source>
        <dbReference type="SAM" id="Phobius"/>
    </source>
</evidence>
<reference evidence="3" key="1">
    <citation type="journal article" date="2019" name="Int. J. Syst. Evol. Microbiol.">
        <title>The Global Catalogue of Microorganisms (GCM) 10K type strain sequencing project: providing services to taxonomists for standard genome sequencing and annotation.</title>
        <authorList>
            <consortium name="The Broad Institute Genomics Platform"/>
            <consortium name="The Broad Institute Genome Sequencing Center for Infectious Disease"/>
            <person name="Wu L."/>
            <person name="Ma J."/>
        </authorList>
    </citation>
    <scope>NUCLEOTIDE SEQUENCE [LARGE SCALE GENOMIC DNA]</scope>
    <source>
        <strain evidence="3">JCM 17939</strain>
    </source>
</reference>
<name>A0ABP8U631_9ACTN</name>
<accession>A0ABP8U631</accession>
<sequence>MSAYLSFGVPAIIAGLLIAPVGLLTTVLGYGLVILVVAALGLFAQYRVNTRA</sequence>
<keyword evidence="3" id="KW-1185">Reference proteome</keyword>
<proteinExistence type="predicted"/>
<protein>
    <submittedName>
        <fullName evidence="2">Uncharacterized protein</fullName>
    </submittedName>
</protein>
<keyword evidence="1" id="KW-0472">Membrane</keyword>